<dbReference type="RefSeq" id="WP_121443638.1">
    <property type="nucleotide sequence ID" value="NZ_RBIJ01000001.1"/>
</dbReference>
<dbReference type="Gene3D" id="3.40.50.970">
    <property type="match status" value="2"/>
</dbReference>
<accession>A0A660LAV1</accession>
<dbReference type="EC" id="2.2.1.7" evidence="11"/>
<dbReference type="CDD" id="cd02007">
    <property type="entry name" value="TPP_DXS"/>
    <property type="match status" value="1"/>
</dbReference>
<dbReference type="GO" id="GO:0000287">
    <property type="term" value="F:magnesium ion binding"/>
    <property type="evidence" value="ECO:0007669"/>
    <property type="project" value="UniProtKB-UniRule"/>
</dbReference>
<dbReference type="GO" id="GO:0009228">
    <property type="term" value="P:thiamine biosynthetic process"/>
    <property type="evidence" value="ECO:0007669"/>
    <property type="project" value="UniProtKB-UniRule"/>
</dbReference>
<dbReference type="GO" id="GO:0019288">
    <property type="term" value="P:isopentenyl diphosphate biosynthetic process, methylerythritol 4-phosphate pathway"/>
    <property type="evidence" value="ECO:0007669"/>
    <property type="project" value="TreeGrafter"/>
</dbReference>
<dbReference type="SUPFAM" id="SSF52922">
    <property type="entry name" value="TK C-terminal domain-like"/>
    <property type="match status" value="1"/>
</dbReference>
<feature type="binding site" evidence="11">
    <location>
        <begin position="146"/>
        <end position="147"/>
    </location>
    <ligand>
        <name>thiamine diphosphate</name>
        <dbReference type="ChEBI" id="CHEBI:58937"/>
    </ligand>
</feature>
<feature type="binding site" evidence="11">
    <location>
        <position position="365"/>
    </location>
    <ligand>
        <name>thiamine diphosphate</name>
        <dbReference type="ChEBI" id="CHEBI:58937"/>
    </ligand>
</feature>
<comment type="function">
    <text evidence="10 11">Catalyzes the acyloin condensation reaction between C atoms 2 and 3 of pyruvate and glyceraldehyde 3-phosphate to yield 1-deoxy-D-xylulose-5-phosphate (DXP).</text>
</comment>
<evidence type="ECO:0000313" key="14">
    <source>
        <dbReference type="Proteomes" id="UP000267019"/>
    </source>
</evidence>
<organism evidence="13 14">
    <name type="scientific">Brockia lithotrophica</name>
    <dbReference type="NCBI Taxonomy" id="933949"/>
    <lineage>
        <taxon>Bacteria</taxon>
        <taxon>Bacillati</taxon>
        <taxon>Bacillota</taxon>
        <taxon>Bacilli</taxon>
        <taxon>Bacillales</taxon>
        <taxon>Bacillales Family X. Incertae Sedis</taxon>
        <taxon>Brockia</taxon>
    </lineage>
</organism>
<evidence type="ECO:0000256" key="9">
    <source>
        <dbReference type="ARBA" id="ARBA00023229"/>
    </source>
</evidence>
<dbReference type="InterPro" id="IPR009014">
    <property type="entry name" value="Transketo_C/PFOR_II"/>
</dbReference>
<evidence type="ECO:0000256" key="4">
    <source>
        <dbReference type="ARBA" id="ARBA00022679"/>
    </source>
</evidence>
<dbReference type="GO" id="GO:0008661">
    <property type="term" value="F:1-deoxy-D-xylulose-5-phosphate synthase activity"/>
    <property type="evidence" value="ECO:0007669"/>
    <property type="project" value="UniProtKB-UniRule"/>
</dbReference>
<evidence type="ECO:0000256" key="8">
    <source>
        <dbReference type="ARBA" id="ARBA00023052"/>
    </source>
</evidence>
<dbReference type="InterPro" id="IPR005475">
    <property type="entry name" value="Transketolase-like_Pyr-bd"/>
</dbReference>
<dbReference type="InterPro" id="IPR020826">
    <property type="entry name" value="Transketolase_BS"/>
</dbReference>
<feature type="domain" description="Transketolase-like pyrimidine-binding" evidence="12">
    <location>
        <begin position="314"/>
        <end position="479"/>
    </location>
</feature>
<keyword evidence="5 11" id="KW-0479">Metal-binding</keyword>
<evidence type="ECO:0000256" key="10">
    <source>
        <dbReference type="ARBA" id="ARBA00055605"/>
    </source>
</evidence>
<dbReference type="InterPro" id="IPR029061">
    <property type="entry name" value="THDP-binding"/>
</dbReference>
<evidence type="ECO:0000256" key="2">
    <source>
        <dbReference type="ARBA" id="ARBA00011081"/>
    </source>
</evidence>
<dbReference type="OrthoDB" id="9803371at2"/>
<evidence type="ECO:0000259" key="12">
    <source>
        <dbReference type="SMART" id="SM00861"/>
    </source>
</evidence>
<dbReference type="Pfam" id="PF13292">
    <property type="entry name" value="DXP_synthase_N"/>
    <property type="match status" value="1"/>
</dbReference>
<gene>
    <name evidence="11" type="primary">dxs</name>
    <name evidence="13" type="ORF">C7438_0371</name>
</gene>
<keyword evidence="14" id="KW-1185">Reference proteome</keyword>
<dbReference type="Pfam" id="PF02780">
    <property type="entry name" value="Transketolase_C"/>
    <property type="match status" value="1"/>
</dbReference>
<dbReference type="Gene3D" id="3.40.50.920">
    <property type="match status" value="1"/>
</dbReference>
<comment type="subunit">
    <text evidence="3 11">Homodimer.</text>
</comment>
<feature type="binding site" evidence="11">
    <location>
        <position position="145"/>
    </location>
    <ligand>
        <name>Mg(2+)</name>
        <dbReference type="ChEBI" id="CHEBI:18420"/>
    </ligand>
</feature>
<feature type="binding site" evidence="11">
    <location>
        <position position="174"/>
    </location>
    <ligand>
        <name>thiamine diphosphate</name>
        <dbReference type="ChEBI" id="CHEBI:58937"/>
    </ligand>
</feature>
<comment type="cofactor">
    <cofactor evidence="11">
        <name>Mg(2+)</name>
        <dbReference type="ChEBI" id="CHEBI:18420"/>
    </cofactor>
    <text evidence="11">Binds 1 Mg(2+) ion per subunit.</text>
</comment>
<dbReference type="EMBL" id="RBIJ01000001">
    <property type="protein sequence ID" value="RKQ88730.1"/>
    <property type="molecule type" value="Genomic_DNA"/>
</dbReference>
<dbReference type="PANTHER" id="PTHR43322:SF5">
    <property type="entry name" value="1-DEOXY-D-XYLULOSE-5-PHOSPHATE SYNTHASE, CHLOROPLASTIC"/>
    <property type="match status" value="1"/>
</dbReference>
<dbReference type="AlphaFoldDB" id="A0A660LAV1"/>
<dbReference type="NCBIfam" id="NF003933">
    <property type="entry name" value="PRK05444.2-2"/>
    <property type="match status" value="1"/>
</dbReference>
<keyword evidence="4 11" id="KW-0808">Transferase</keyword>
<dbReference type="InterPro" id="IPR049557">
    <property type="entry name" value="Transketolase_CS"/>
</dbReference>
<dbReference type="NCBIfam" id="TIGR00204">
    <property type="entry name" value="dxs"/>
    <property type="match status" value="1"/>
</dbReference>
<keyword evidence="6 11" id="KW-0460">Magnesium</keyword>
<evidence type="ECO:0000256" key="3">
    <source>
        <dbReference type="ARBA" id="ARBA00011738"/>
    </source>
</evidence>
<dbReference type="GO" id="GO:0016114">
    <property type="term" value="P:terpenoid biosynthetic process"/>
    <property type="evidence" value="ECO:0007669"/>
    <property type="project" value="UniProtKB-UniRule"/>
</dbReference>
<dbReference type="FunFam" id="3.40.50.920:FF:000002">
    <property type="entry name" value="1-deoxy-D-xylulose-5-phosphate synthase"/>
    <property type="match status" value="1"/>
</dbReference>
<reference evidence="13 14" key="1">
    <citation type="submission" date="2018-10" db="EMBL/GenBank/DDBJ databases">
        <title>Genomic Encyclopedia of Type Strains, Phase IV (KMG-IV): sequencing the most valuable type-strain genomes for metagenomic binning, comparative biology and taxonomic classification.</title>
        <authorList>
            <person name="Goeker M."/>
        </authorList>
    </citation>
    <scope>NUCLEOTIDE SEQUENCE [LARGE SCALE GENOMIC DNA]</scope>
    <source>
        <strain evidence="13 14">DSM 22653</strain>
    </source>
</reference>
<evidence type="ECO:0000256" key="7">
    <source>
        <dbReference type="ARBA" id="ARBA00022977"/>
    </source>
</evidence>
<comment type="pathway">
    <text evidence="1 11">Metabolic intermediate biosynthesis; 1-deoxy-D-xylulose 5-phosphate biosynthesis; 1-deoxy-D-xylulose 5-phosphate from D-glyceraldehyde 3-phosphate and pyruvate: step 1/1.</text>
</comment>
<evidence type="ECO:0000256" key="6">
    <source>
        <dbReference type="ARBA" id="ARBA00022842"/>
    </source>
</evidence>
<feature type="binding site" evidence="11">
    <location>
        <position position="73"/>
    </location>
    <ligand>
        <name>thiamine diphosphate</name>
        <dbReference type="ChEBI" id="CHEBI:58937"/>
    </ligand>
</feature>
<feature type="binding site" evidence="11">
    <location>
        <begin position="114"/>
        <end position="116"/>
    </location>
    <ligand>
        <name>thiamine diphosphate</name>
        <dbReference type="ChEBI" id="CHEBI:58937"/>
    </ligand>
</feature>
<dbReference type="GO" id="GO:0005829">
    <property type="term" value="C:cytosol"/>
    <property type="evidence" value="ECO:0007669"/>
    <property type="project" value="TreeGrafter"/>
</dbReference>
<comment type="similarity">
    <text evidence="2 11">Belongs to the transketolase family. DXPS subfamily.</text>
</comment>
<sequence length="639" mass="69830">MGYLEKIQGPDDVRALPLEALPELAREIRERLIHVVARTGGHLAPNLGVVELTIMLHRHFRSPEDKLVWDVGHQGYVHKMLTGRNDRLPTLRQYGGLSGFLKRAESEHDIWEAGHTSTSLSAALGMVVARDLQGEKGKVVAIIGDGALTAGMAYEALNQIGHLRADLLIILNDNEMSISPNVGAISHYLTKLRTHGGYLRTKEEIEQLLLRLPQGKRLTRVAERVKESLKALLVPGVLFEEMGIRYFGPVNGHDFTALDEALQQVKKLRGPVLLHVVTKKGKGYPAAEKDADTFHGIGPYKVESGEPIRRVGPPSFASFFTRHLIRLAERDPRIVAITPAMITGSGLKPFLERFPDRLFDVGIAEQHAVTFAAGLANAGMKPVAVIYSTFLQRAYDQVVHDVAVQRQNVVLAIDRAGLVGGDGETHHGVFDIAFLRTLPNMVLAMPKDENELGHLLYTAVRYDGGPFALRYPRGEGVGVPLDEEYREIPIGSWEVLREGRDLMLLAVGPNMIALGEKVAQLLARRGLSAGLVNARFIKPLDREMLAEFAAKRIPVATLEEASAQGGFGSAVLEALAEAGQLGIFVRAFGLPDRFIPHGSVSDLLRDAGLVPERIADELYARLRGDALAPSVREEGGIGS</sequence>
<feature type="binding site" evidence="11">
    <location>
        <position position="174"/>
    </location>
    <ligand>
        <name>Mg(2+)</name>
        <dbReference type="ChEBI" id="CHEBI:18420"/>
    </ligand>
</feature>
<keyword evidence="8 11" id="KW-0786">Thiamine pyrophosphate</keyword>
<dbReference type="PROSITE" id="PS00802">
    <property type="entry name" value="TRANSKETOLASE_2"/>
    <property type="match status" value="1"/>
</dbReference>
<keyword evidence="7 11" id="KW-0784">Thiamine biosynthesis</keyword>
<evidence type="ECO:0000256" key="5">
    <source>
        <dbReference type="ARBA" id="ARBA00022723"/>
    </source>
</evidence>
<name>A0A660LAV1_9BACL</name>
<proteinExistence type="inferred from homology"/>
<evidence type="ECO:0000256" key="1">
    <source>
        <dbReference type="ARBA" id="ARBA00004980"/>
    </source>
</evidence>
<keyword evidence="9 11" id="KW-0414">Isoprene biosynthesis</keyword>
<evidence type="ECO:0000313" key="13">
    <source>
        <dbReference type="EMBL" id="RKQ88730.1"/>
    </source>
</evidence>
<feature type="binding site" evidence="11">
    <location>
        <position position="284"/>
    </location>
    <ligand>
        <name>thiamine diphosphate</name>
        <dbReference type="ChEBI" id="CHEBI:58937"/>
    </ligand>
</feature>
<dbReference type="FunFam" id="3.40.50.970:FF:000005">
    <property type="entry name" value="1-deoxy-D-xylulose-5-phosphate synthase"/>
    <property type="match status" value="1"/>
</dbReference>
<comment type="catalytic activity">
    <reaction evidence="11">
        <text>D-glyceraldehyde 3-phosphate + pyruvate + H(+) = 1-deoxy-D-xylulose 5-phosphate + CO2</text>
        <dbReference type="Rhea" id="RHEA:12605"/>
        <dbReference type="ChEBI" id="CHEBI:15361"/>
        <dbReference type="ChEBI" id="CHEBI:15378"/>
        <dbReference type="ChEBI" id="CHEBI:16526"/>
        <dbReference type="ChEBI" id="CHEBI:57792"/>
        <dbReference type="ChEBI" id="CHEBI:59776"/>
        <dbReference type="EC" id="2.2.1.7"/>
    </reaction>
</comment>
<dbReference type="HAMAP" id="MF_00315">
    <property type="entry name" value="DXP_synth"/>
    <property type="match status" value="1"/>
</dbReference>
<protein>
    <recommendedName>
        <fullName evidence="11">1-deoxy-D-xylulose-5-phosphate synthase</fullName>
        <ecNumber evidence="11">2.2.1.7</ecNumber>
    </recommendedName>
    <alternativeName>
        <fullName evidence="11">1-deoxyxylulose-5-phosphate synthase</fullName>
        <shortName evidence="11">DXP synthase</shortName>
        <shortName evidence="11">DXPS</shortName>
    </alternativeName>
</protein>
<comment type="caution">
    <text evidence="13">The sequence shown here is derived from an EMBL/GenBank/DDBJ whole genome shotgun (WGS) entry which is preliminary data.</text>
</comment>
<dbReference type="CDD" id="cd07033">
    <property type="entry name" value="TPP_PYR_DXS_TK_like"/>
    <property type="match status" value="1"/>
</dbReference>
<dbReference type="SMART" id="SM00861">
    <property type="entry name" value="Transket_pyr"/>
    <property type="match status" value="1"/>
</dbReference>
<dbReference type="SUPFAM" id="SSF52518">
    <property type="entry name" value="Thiamin diphosphate-binding fold (THDP-binding)"/>
    <property type="match status" value="2"/>
</dbReference>
<dbReference type="PROSITE" id="PS00801">
    <property type="entry name" value="TRANSKETOLASE_1"/>
    <property type="match status" value="1"/>
</dbReference>
<dbReference type="InterPro" id="IPR033248">
    <property type="entry name" value="Transketolase_C"/>
</dbReference>
<dbReference type="UniPathway" id="UPA00064">
    <property type="reaction ID" value="UER00091"/>
</dbReference>
<dbReference type="InterPro" id="IPR005477">
    <property type="entry name" value="Dxylulose-5-P_synthase"/>
</dbReference>
<evidence type="ECO:0000256" key="11">
    <source>
        <dbReference type="HAMAP-Rule" id="MF_00315"/>
    </source>
</evidence>
<comment type="cofactor">
    <cofactor evidence="11">
        <name>thiamine diphosphate</name>
        <dbReference type="ChEBI" id="CHEBI:58937"/>
    </cofactor>
    <text evidence="11">Binds 1 thiamine pyrophosphate per subunit.</text>
</comment>
<dbReference type="Pfam" id="PF02779">
    <property type="entry name" value="Transket_pyr"/>
    <property type="match status" value="1"/>
</dbReference>
<dbReference type="Proteomes" id="UP000267019">
    <property type="component" value="Unassembled WGS sequence"/>
</dbReference>
<dbReference type="GO" id="GO:0030976">
    <property type="term" value="F:thiamine pyrophosphate binding"/>
    <property type="evidence" value="ECO:0007669"/>
    <property type="project" value="UniProtKB-UniRule"/>
</dbReference>
<dbReference type="PANTHER" id="PTHR43322">
    <property type="entry name" value="1-D-DEOXYXYLULOSE 5-PHOSPHATE SYNTHASE-RELATED"/>
    <property type="match status" value="1"/>
</dbReference>